<evidence type="ECO:0000256" key="2">
    <source>
        <dbReference type="ARBA" id="ARBA00023002"/>
    </source>
</evidence>
<dbReference type="SUPFAM" id="SSF51735">
    <property type="entry name" value="NAD(P)-binding Rossmann-fold domains"/>
    <property type="match status" value="1"/>
</dbReference>
<gene>
    <name evidence="3" type="ORF">HNR67_006403</name>
</gene>
<organism evidence="3 4">
    <name type="scientific">Crossiella cryophila</name>
    <dbReference type="NCBI Taxonomy" id="43355"/>
    <lineage>
        <taxon>Bacteria</taxon>
        <taxon>Bacillati</taxon>
        <taxon>Actinomycetota</taxon>
        <taxon>Actinomycetes</taxon>
        <taxon>Pseudonocardiales</taxon>
        <taxon>Pseudonocardiaceae</taxon>
        <taxon>Crossiella</taxon>
    </lineage>
</organism>
<dbReference type="RefSeq" id="WP_185005971.1">
    <property type="nucleotide sequence ID" value="NZ_BAAAUI010000009.1"/>
</dbReference>
<comment type="caution">
    <text evidence="3">The sequence shown here is derived from an EMBL/GenBank/DDBJ whole genome shotgun (WGS) entry which is preliminary data.</text>
</comment>
<protein>
    <submittedName>
        <fullName evidence="3">NAD(P)-dependent dehydrogenase (Short-subunit alcohol dehydrogenase family)</fullName>
    </submittedName>
</protein>
<name>A0A7W7FWQ0_9PSEU</name>
<dbReference type="InterPro" id="IPR002347">
    <property type="entry name" value="SDR_fam"/>
</dbReference>
<sequence length="251" mass="26275">MLLERKQAVIYGAAGQIGSAVATEFARQGATVHLTGRTRSRLDALAATIRAEGGHAETAVLDALDEPAVDAHAAEVAERFGSLDISFNLITHGDVQGIPLEQMSTVDFMTVVDTAVRTTFITARAAARQMIRQRSGVILTFGGKGDPVPGYHLGGLQVAFDAVDSLRRAMANEWGKHGIRAVTLLTSGVVDSVPAGDPAMAEILQGMVDGTMLKRAATREDVGRVAAFAASEHARTITGSPINISCGAIVD</sequence>
<accession>A0A7W7FWQ0</accession>
<dbReference type="InterPro" id="IPR036291">
    <property type="entry name" value="NAD(P)-bd_dom_sf"/>
</dbReference>
<dbReference type="GO" id="GO:0016491">
    <property type="term" value="F:oxidoreductase activity"/>
    <property type="evidence" value="ECO:0007669"/>
    <property type="project" value="UniProtKB-KW"/>
</dbReference>
<dbReference type="Proteomes" id="UP000533598">
    <property type="component" value="Unassembled WGS sequence"/>
</dbReference>
<dbReference type="Pfam" id="PF13561">
    <property type="entry name" value="adh_short_C2"/>
    <property type="match status" value="1"/>
</dbReference>
<keyword evidence="2" id="KW-0560">Oxidoreductase</keyword>
<dbReference type="PANTHER" id="PTHR43669:SF3">
    <property type="entry name" value="ALCOHOL DEHYDROGENASE, PUTATIVE (AFU_ORTHOLOGUE AFUA_3G03445)-RELATED"/>
    <property type="match status" value="1"/>
</dbReference>
<dbReference type="Gene3D" id="3.40.50.720">
    <property type="entry name" value="NAD(P)-binding Rossmann-like Domain"/>
    <property type="match status" value="1"/>
</dbReference>
<evidence type="ECO:0000313" key="4">
    <source>
        <dbReference type="Proteomes" id="UP000533598"/>
    </source>
</evidence>
<keyword evidence="4" id="KW-1185">Reference proteome</keyword>
<proteinExistence type="inferred from homology"/>
<dbReference type="CDD" id="cd05233">
    <property type="entry name" value="SDR_c"/>
    <property type="match status" value="1"/>
</dbReference>
<evidence type="ECO:0000256" key="1">
    <source>
        <dbReference type="ARBA" id="ARBA00006484"/>
    </source>
</evidence>
<reference evidence="3 4" key="1">
    <citation type="submission" date="2020-08" db="EMBL/GenBank/DDBJ databases">
        <title>Sequencing the genomes of 1000 actinobacteria strains.</title>
        <authorList>
            <person name="Klenk H.-P."/>
        </authorList>
    </citation>
    <scope>NUCLEOTIDE SEQUENCE [LARGE SCALE GENOMIC DNA]</scope>
    <source>
        <strain evidence="3 4">DSM 44230</strain>
    </source>
</reference>
<comment type="similarity">
    <text evidence="1">Belongs to the short-chain dehydrogenases/reductases (SDR) family.</text>
</comment>
<evidence type="ECO:0000313" key="3">
    <source>
        <dbReference type="EMBL" id="MBB4680285.1"/>
    </source>
</evidence>
<dbReference type="EMBL" id="JACHMH010000001">
    <property type="protein sequence ID" value="MBB4680285.1"/>
    <property type="molecule type" value="Genomic_DNA"/>
</dbReference>
<dbReference type="PANTHER" id="PTHR43669">
    <property type="entry name" value="5-KETO-D-GLUCONATE 5-REDUCTASE"/>
    <property type="match status" value="1"/>
</dbReference>
<dbReference type="AlphaFoldDB" id="A0A7W7FWQ0"/>